<dbReference type="InterPro" id="IPR012349">
    <property type="entry name" value="Split_barrel_FMN-bd"/>
</dbReference>
<keyword evidence="3" id="KW-0238">DNA-binding</keyword>
<reference evidence="3 4" key="1">
    <citation type="submission" date="2015-01" db="EMBL/GenBank/DDBJ databases">
        <title>Enhanced salinomycin production by adjusting the supply of polyketide extender units in Streptomyce albus DSM 41398.</title>
        <authorList>
            <person name="Lu C."/>
        </authorList>
    </citation>
    <scope>NUCLEOTIDE SEQUENCE [LARGE SCALE GENOMIC DNA]</scope>
    <source>
        <strain evidence="4">ATCC 21838 / DSM 41398 / FERM P-419 / JCM 4703 / NBRC 107858</strain>
    </source>
</reference>
<proteinExistence type="predicted"/>
<dbReference type="Gene3D" id="2.30.110.10">
    <property type="entry name" value="Electron Transport, Fmn-binding Protein, Chain A"/>
    <property type="match status" value="1"/>
</dbReference>
<dbReference type="SUPFAM" id="SSF50475">
    <property type="entry name" value="FMN-binding split barrel"/>
    <property type="match status" value="1"/>
</dbReference>
<dbReference type="CDD" id="cd00093">
    <property type="entry name" value="HTH_XRE"/>
    <property type="match status" value="1"/>
</dbReference>
<evidence type="ECO:0000259" key="2">
    <source>
        <dbReference type="PROSITE" id="PS50943"/>
    </source>
</evidence>
<dbReference type="SMART" id="SM00530">
    <property type="entry name" value="HTH_XRE"/>
    <property type="match status" value="1"/>
</dbReference>
<dbReference type="GO" id="GO:0003677">
    <property type="term" value="F:DNA binding"/>
    <property type="evidence" value="ECO:0007669"/>
    <property type="project" value="UniProtKB-KW"/>
</dbReference>
<dbReference type="KEGG" id="sals:SLNWT_3402"/>
<dbReference type="Pfam" id="PF13560">
    <property type="entry name" value="HTH_31"/>
    <property type="match status" value="1"/>
</dbReference>
<evidence type="ECO:0000313" key="4">
    <source>
        <dbReference type="Proteomes" id="UP000031523"/>
    </source>
</evidence>
<dbReference type="PROSITE" id="PS50943">
    <property type="entry name" value="HTH_CROC1"/>
    <property type="match status" value="1"/>
</dbReference>
<dbReference type="SUPFAM" id="SSF47413">
    <property type="entry name" value="lambda repressor-like DNA-binding domains"/>
    <property type="match status" value="1"/>
</dbReference>
<dbReference type="InterPro" id="IPR010982">
    <property type="entry name" value="Lambda_DNA-bd_dom_sf"/>
</dbReference>
<dbReference type="InterPro" id="IPR024747">
    <property type="entry name" value="Pyridox_Oxase-rel"/>
</dbReference>
<keyword evidence="4" id="KW-1185">Reference proteome</keyword>
<dbReference type="AlphaFoldDB" id="A0A0B5EMQ2"/>
<dbReference type="Pfam" id="PF12900">
    <property type="entry name" value="Pyridox_ox_2"/>
    <property type="match status" value="1"/>
</dbReference>
<dbReference type="Proteomes" id="UP000031523">
    <property type="component" value="Chromosome"/>
</dbReference>
<name>A0A0B5EMQ2_STRA4</name>
<evidence type="ECO:0000256" key="1">
    <source>
        <dbReference type="SAM" id="MobiDB-lite"/>
    </source>
</evidence>
<feature type="region of interest" description="Disordered" evidence="1">
    <location>
        <begin position="1"/>
        <end position="35"/>
    </location>
</feature>
<protein>
    <submittedName>
        <fullName evidence="3">DNA-binding protein</fullName>
    </submittedName>
</protein>
<dbReference type="Gene3D" id="1.10.260.40">
    <property type="entry name" value="lambda repressor-like DNA-binding domains"/>
    <property type="match status" value="1"/>
</dbReference>
<dbReference type="EMBL" id="CP010519">
    <property type="protein sequence ID" value="AJE83778.1"/>
    <property type="molecule type" value="Genomic_DNA"/>
</dbReference>
<accession>A0A0B5EMQ2</accession>
<sequence>MTEQTPSGGETARAGAHAGAPDEGLAPSRSDLGRRVRARREALGLSREAVAERAGSAPGYLQYLEDHSARPSSGLLLRLAHVLRTSVAELVGGTAELPAGIGRAGRHPELLVLSAAESLSLLDGHGVGRIAVTREGAPAIAVVNYTVRDRTVAFRTERGGPLAAVAGQEAAFEADHLDEARSEGWSVLVTGTAREVTEEAEVRAWDAAEFSAPWAGGDRPQWIALPAERVTGRRIRVPGTSGGTSAPG</sequence>
<feature type="domain" description="HTH cro/C1-type" evidence="2">
    <location>
        <begin position="36"/>
        <end position="90"/>
    </location>
</feature>
<organism evidence="3 4">
    <name type="scientific">Streptomyces albus (strain ATCC 21838 / DSM 41398 / FERM P-419 / JCM 4703 / NBRC 107858)</name>
    <dbReference type="NCBI Taxonomy" id="1081613"/>
    <lineage>
        <taxon>Bacteria</taxon>
        <taxon>Bacillati</taxon>
        <taxon>Actinomycetota</taxon>
        <taxon>Actinomycetes</taxon>
        <taxon>Kitasatosporales</taxon>
        <taxon>Streptomycetaceae</taxon>
        <taxon>Streptomyces</taxon>
    </lineage>
</organism>
<evidence type="ECO:0000313" key="3">
    <source>
        <dbReference type="EMBL" id="AJE83778.1"/>
    </source>
</evidence>
<dbReference type="InterPro" id="IPR001387">
    <property type="entry name" value="Cro/C1-type_HTH"/>
</dbReference>
<gene>
    <name evidence="3" type="ORF">SLNWT_3402</name>
</gene>